<keyword evidence="12" id="KW-1185">Reference proteome</keyword>
<feature type="transmembrane region" description="Helical" evidence="10">
    <location>
        <begin position="7"/>
        <end position="27"/>
    </location>
</feature>
<comment type="similarity">
    <text evidence="2 10">Belongs to the GPI inositol-deacylase family.</text>
</comment>
<feature type="transmembrane region" description="Helical" evidence="10">
    <location>
        <begin position="628"/>
        <end position="649"/>
    </location>
</feature>
<dbReference type="SUPFAM" id="SSF53474">
    <property type="entry name" value="alpha/beta-Hydrolases"/>
    <property type="match status" value="1"/>
</dbReference>
<feature type="domain" description="GPI inositol-deacylase PGAP1-like alpha/beta" evidence="11">
    <location>
        <begin position="80"/>
        <end position="288"/>
    </location>
</feature>
<dbReference type="RefSeq" id="XP_046590933.1">
    <property type="nucleotide sequence ID" value="XM_046734977.1"/>
</dbReference>
<keyword evidence="4 10" id="KW-0812">Transmembrane</keyword>
<dbReference type="InterPro" id="IPR012908">
    <property type="entry name" value="PGAP1-ab_dom-like"/>
</dbReference>
<feature type="transmembrane region" description="Helical" evidence="10">
    <location>
        <begin position="787"/>
        <end position="806"/>
    </location>
</feature>
<dbReference type="GeneID" id="107225884"/>
<gene>
    <name evidence="13" type="primary">LOC107225884</name>
</gene>
<keyword evidence="3 10" id="KW-0813">Transport</keyword>
<evidence type="ECO:0000256" key="1">
    <source>
        <dbReference type="ARBA" id="ARBA00004477"/>
    </source>
</evidence>
<dbReference type="Gene3D" id="3.40.50.1820">
    <property type="entry name" value="alpha/beta hydrolase"/>
    <property type="match status" value="1"/>
</dbReference>
<evidence type="ECO:0000256" key="3">
    <source>
        <dbReference type="ARBA" id="ARBA00022448"/>
    </source>
</evidence>
<evidence type="ECO:0000313" key="12">
    <source>
        <dbReference type="Proteomes" id="UP000829291"/>
    </source>
</evidence>
<evidence type="ECO:0000256" key="6">
    <source>
        <dbReference type="ARBA" id="ARBA00022824"/>
    </source>
</evidence>
<keyword evidence="6 10" id="KW-0256">Endoplasmic reticulum</keyword>
<evidence type="ECO:0000256" key="4">
    <source>
        <dbReference type="ARBA" id="ARBA00022692"/>
    </source>
</evidence>
<evidence type="ECO:0000313" key="13">
    <source>
        <dbReference type="RefSeq" id="XP_046590933.1"/>
    </source>
</evidence>
<name>A0ABM3FSD3_NEOLC</name>
<dbReference type="PANTHER" id="PTHR15495">
    <property type="entry name" value="NEGATIVE REGULATOR OF VESICLE FORMATION-RELATED"/>
    <property type="match status" value="1"/>
</dbReference>
<dbReference type="InterPro" id="IPR039529">
    <property type="entry name" value="PGAP1/BST1"/>
</dbReference>
<protein>
    <recommendedName>
        <fullName evidence="10">GPI inositol-deacylase</fullName>
        <ecNumber evidence="10">3.1.-.-</ecNumber>
    </recommendedName>
</protein>
<proteinExistence type="inferred from homology"/>
<comment type="subcellular location">
    <subcellularLocation>
        <location evidence="1">Endoplasmic reticulum membrane</location>
        <topology evidence="1">Multi-pass membrane protein</topology>
    </subcellularLocation>
</comment>
<evidence type="ECO:0000256" key="5">
    <source>
        <dbReference type="ARBA" id="ARBA00022801"/>
    </source>
</evidence>
<dbReference type="PANTHER" id="PTHR15495:SF7">
    <property type="entry name" value="GPI INOSITOL-DEACYLASE"/>
    <property type="match status" value="1"/>
</dbReference>
<dbReference type="Pfam" id="PF07819">
    <property type="entry name" value="PGAP1"/>
    <property type="match status" value="1"/>
</dbReference>
<evidence type="ECO:0000256" key="9">
    <source>
        <dbReference type="ARBA" id="ARBA00023136"/>
    </source>
</evidence>
<dbReference type="EC" id="3.1.-.-" evidence="10"/>
<feature type="transmembrane region" description="Helical" evidence="10">
    <location>
        <begin position="853"/>
        <end position="877"/>
    </location>
</feature>
<keyword evidence="5 10" id="KW-0378">Hydrolase</keyword>
<evidence type="ECO:0000256" key="10">
    <source>
        <dbReference type="RuleBase" id="RU365011"/>
    </source>
</evidence>
<feature type="transmembrane region" description="Helical" evidence="10">
    <location>
        <begin position="655"/>
        <end position="679"/>
    </location>
</feature>
<dbReference type="InterPro" id="IPR029058">
    <property type="entry name" value="AB_hydrolase_fold"/>
</dbReference>
<dbReference type="Pfam" id="PF24660">
    <property type="entry name" value="PGAP1_3rd"/>
    <property type="match status" value="1"/>
</dbReference>
<evidence type="ECO:0000256" key="2">
    <source>
        <dbReference type="ARBA" id="ARBA00006931"/>
    </source>
</evidence>
<evidence type="ECO:0000256" key="7">
    <source>
        <dbReference type="ARBA" id="ARBA00022927"/>
    </source>
</evidence>
<keyword evidence="9 10" id="KW-0472">Membrane</keyword>
<dbReference type="Proteomes" id="UP000829291">
    <property type="component" value="Chromosome 3"/>
</dbReference>
<keyword evidence="7 10" id="KW-0653">Protein transport</keyword>
<feature type="transmembrane region" description="Helical" evidence="10">
    <location>
        <begin position="699"/>
        <end position="732"/>
    </location>
</feature>
<sequence length="882" mass="99192">MKSYFMCVVISTPVLIMYLLGTVKFIFDHEGNSCEMTYMFEYPEYVHIPLQEEIQQQYPRYGLYAYGEGFTVSRIRAMHFSGIPVLFIPGNAGSHHQVRSLASISLRKSLKDGTPFHFDYFTVDLQGEYSALYGGVLKEQIEFVSHCIRKILRFYGGKIDSVIIIGHSMGGIVGKGVLLDPNMNVSHVNSIIMLATPHEAALIFDTSIATIYQNLQNPGALTNKSKVLTISVGGGPRDVLVNSNQIVDRTADLNVLTTHVPGVWKSTDHVSILWCKEFLLAIIRALFDCVDLVGRYPRITSNKQHKLDVFNYHLLQRCCGKKMGQYQTKVQFRLGGEWIEDIRRQYTWKAADRIGATNTSQLYLMIRLIGIQDHLTIQTTRLEARDWLFICSASTIQGHSRVCEWGWNLTNKSRITPDGTYKKKTADLDLAELKAQHLTHVIIRIPSSSFHKGLSIDVDLHRKSDRISSFQNKHILAYWGFGKLGTIVSNIGDIRYEVDLDSNTNSVLLEVINVQCHQQNHRHHATVELFEPWSNGISQVRHFAFENLVPKTVIVQTKNAANRGKGVGNMALKLKFTLDPKCKYTIEVFSGGFIETLSTAVRDRWPNVYGVMSGLLLLALAKQVDHEIGLIKSTITTVITLALCIGIGIGPEGFVSLALLQIFAVVICCAVIIFGSTVYNMAQRFLTRALKFSPIWSEWLIGGLIQLPLIAPTILLSMVPVTCGALSMFTFIGLQFLKLTRLYEDYLEELLLTSLRSNFIDRFRVNREKPSIEEQIQSDSHTDGKQIVFQLILFLTWCIAAIPAIPSVLTWAKNYRFSVKLSTEDPLLMACWIILVTCGSTGIKWIPPSTPDYYSQAIAIVIRILGWTALAVTGIGYPSQYQ</sequence>
<evidence type="ECO:0000256" key="8">
    <source>
        <dbReference type="ARBA" id="ARBA00022989"/>
    </source>
</evidence>
<keyword evidence="8 10" id="KW-1133">Transmembrane helix</keyword>
<feature type="transmembrane region" description="Helical" evidence="10">
    <location>
        <begin position="605"/>
        <end position="621"/>
    </location>
</feature>
<comment type="function">
    <text evidence="10">Involved in inositol deacylation of GPI-anchored proteins which plays important roles in the quality control and ER-associated degradation of GPI-anchored proteins.</text>
</comment>
<feature type="transmembrane region" description="Helical" evidence="10">
    <location>
        <begin position="827"/>
        <end position="847"/>
    </location>
</feature>
<accession>A0ABM3FSD3</accession>
<organism evidence="12 13">
    <name type="scientific">Neodiprion lecontei</name>
    <name type="common">Redheaded pine sawfly</name>
    <dbReference type="NCBI Taxonomy" id="441921"/>
    <lineage>
        <taxon>Eukaryota</taxon>
        <taxon>Metazoa</taxon>
        <taxon>Ecdysozoa</taxon>
        <taxon>Arthropoda</taxon>
        <taxon>Hexapoda</taxon>
        <taxon>Insecta</taxon>
        <taxon>Pterygota</taxon>
        <taxon>Neoptera</taxon>
        <taxon>Endopterygota</taxon>
        <taxon>Hymenoptera</taxon>
        <taxon>Tenthredinoidea</taxon>
        <taxon>Diprionidae</taxon>
        <taxon>Diprioninae</taxon>
        <taxon>Neodiprion</taxon>
    </lineage>
</organism>
<evidence type="ECO:0000259" key="11">
    <source>
        <dbReference type="Pfam" id="PF07819"/>
    </source>
</evidence>
<reference evidence="13" key="1">
    <citation type="submission" date="2025-08" db="UniProtKB">
        <authorList>
            <consortium name="RefSeq"/>
        </authorList>
    </citation>
    <scope>IDENTIFICATION</scope>
    <source>
        <tissue evidence="13">Thorax and Abdomen</tissue>
    </source>
</reference>